<protein>
    <recommendedName>
        <fullName evidence="4">Leucyl/phenylalanyl-tRNA--protein transferase</fullName>
        <ecNumber evidence="4">2.3.2.6</ecNumber>
    </recommendedName>
    <alternativeName>
        <fullName evidence="4">L/F-transferase</fullName>
    </alternativeName>
    <alternativeName>
        <fullName evidence="4">Leucyltransferase</fullName>
    </alternativeName>
    <alternativeName>
        <fullName evidence="4">Phenyalanyltransferase</fullName>
    </alternativeName>
</protein>
<accession>E6SCC4</accession>
<keyword evidence="2 4" id="KW-0808">Transferase</keyword>
<dbReference type="RefSeq" id="WP_013492818.1">
    <property type="nucleotide sequence ID" value="NC_014830.1"/>
</dbReference>
<dbReference type="GO" id="GO:0030163">
    <property type="term" value="P:protein catabolic process"/>
    <property type="evidence" value="ECO:0007669"/>
    <property type="project" value="UniProtKB-UniRule"/>
</dbReference>
<dbReference type="AlphaFoldDB" id="E6SCC4"/>
<evidence type="ECO:0000256" key="2">
    <source>
        <dbReference type="ARBA" id="ARBA00022679"/>
    </source>
</evidence>
<reference evidence="5 6" key="1">
    <citation type="journal article" date="2010" name="Stand. Genomic Sci.">
        <title>Complete genome sequence of Intrasporangium calvum type strain (7 KIP).</title>
        <authorList>
            <person name="Del Rio T.G."/>
            <person name="Chertkov O."/>
            <person name="Yasawong M."/>
            <person name="Lucas S."/>
            <person name="Deshpande S."/>
            <person name="Cheng J.F."/>
            <person name="Detter C."/>
            <person name="Tapia R."/>
            <person name="Han C."/>
            <person name="Goodwin L."/>
            <person name="Pitluck S."/>
            <person name="Liolios K."/>
            <person name="Ivanova N."/>
            <person name="Mavromatis K."/>
            <person name="Pati A."/>
            <person name="Chen A."/>
            <person name="Palaniappan K."/>
            <person name="Land M."/>
            <person name="Hauser L."/>
            <person name="Chang Y.J."/>
            <person name="Jeffries C.D."/>
            <person name="Rohde M."/>
            <person name="Pukall R."/>
            <person name="Sikorski J."/>
            <person name="Goker M."/>
            <person name="Woyke T."/>
            <person name="Bristow J."/>
            <person name="Eisen J.A."/>
            <person name="Markowitz V."/>
            <person name="Hugenholtz P."/>
            <person name="Kyrpides N.C."/>
            <person name="Klenk H.P."/>
            <person name="Lapidus A."/>
        </authorList>
    </citation>
    <scope>NUCLEOTIDE SEQUENCE [LARGE SCALE GENOMIC DNA]</scope>
    <source>
        <strain evidence="6">ATCC 23552 / DSM 43043 / JCM 3097 / NBRC 12989 / 7 KIP</strain>
    </source>
</reference>
<dbReference type="HAMAP" id="MF_00688">
    <property type="entry name" value="Leu_Phe_trans"/>
    <property type="match status" value="1"/>
</dbReference>
<evidence type="ECO:0000313" key="5">
    <source>
        <dbReference type="EMBL" id="ADU48503.1"/>
    </source>
</evidence>
<evidence type="ECO:0000313" key="6">
    <source>
        <dbReference type="Proteomes" id="UP000008914"/>
    </source>
</evidence>
<dbReference type="SUPFAM" id="SSF55729">
    <property type="entry name" value="Acyl-CoA N-acyltransferases (Nat)"/>
    <property type="match status" value="1"/>
</dbReference>
<sequence>MPTSPPPSTPWDFDLDRLPPEEDLIGVGADLDVATLYAAYTIGVFPMGIGEHGAEPIGWWSPDPRGILRMGDLRVTRSLRKSRAKFEIRVDTAFEQVVLACGDPRRSGRWITPRIVEAYVHLHEAGWAHSIETWQAGQLVGGLYGVAIGGLFAGESMFHAVRDASKVALVGLHELLAQDGDPRRLIDVQWQTDHLATLGVTEVPRDEYRRLLAVALEAPLPAPWA</sequence>
<keyword evidence="6" id="KW-1185">Reference proteome</keyword>
<keyword evidence="3 4" id="KW-0012">Acyltransferase</keyword>
<proteinExistence type="inferred from homology"/>
<dbReference type="NCBIfam" id="TIGR00667">
    <property type="entry name" value="aat"/>
    <property type="match status" value="1"/>
</dbReference>
<comment type="catalytic activity">
    <reaction evidence="4">
        <text>N-terminal L-lysyl-[protein] + L-leucyl-tRNA(Leu) = N-terminal L-leucyl-L-lysyl-[protein] + tRNA(Leu) + H(+)</text>
        <dbReference type="Rhea" id="RHEA:12340"/>
        <dbReference type="Rhea" id="RHEA-COMP:9613"/>
        <dbReference type="Rhea" id="RHEA-COMP:9622"/>
        <dbReference type="Rhea" id="RHEA-COMP:12670"/>
        <dbReference type="Rhea" id="RHEA-COMP:12671"/>
        <dbReference type="ChEBI" id="CHEBI:15378"/>
        <dbReference type="ChEBI" id="CHEBI:65249"/>
        <dbReference type="ChEBI" id="CHEBI:78442"/>
        <dbReference type="ChEBI" id="CHEBI:78494"/>
        <dbReference type="ChEBI" id="CHEBI:133043"/>
        <dbReference type="EC" id="2.3.2.6"/>
    </reaction>
</comment>
<dbReference type="InterPro" id="IPR004616">
    <property type="entry name" value="Leu/Phe-tRNA_Trfase"/>
</dbReference>
<gene>
    <name evidence="4" type="primary">aat</name>
    <name evidence="5" type="ordered locus">Intca_1992</name>
</gene>
<comment type="similarity">
    <text evidence="4">Belongs to the L/F-transferase family.</text>
</comment>
<dbReference type="OrthoDB" id="9790282at2"/>
<dbReference type="eggNOG" id="COG2360">
    <property type="taxonomic scope" value="Bacteria"/>
</dbReference>
<dbReference type="PANTHER" id="PTHR30098:SF2">
    <property type="entry name" value="LEUCYL_PHENYLALANYL-TRNA--PROTEIN TRANSFERASE"/>
    <property type="match status" value="1"/>
</dbReference>
<dbReference type="EMBL" id="CP002343">
    <property type="protein sequence ID" value="ADU48503.1"/>
    <property type="molecule type" value="Genomic_DNA"/>
</dbReference>
<dbReference type="KEGG" id="ica:Intca_1992"/>
<dbReference type="STRING" id="710696.Intca_1992"/>
<organism evidence="5 6">
    <name type="scientific">Intrasporangium calvum (strain ATCC 23552 / DSM 43043 / JCM 3097 / NBRC 12989 / NCIMB 10167 / NRRL B-3866 / 7 KIP)</name>
    <dbReference type="NCBI Taxonomy" id="710696"/>
    <lineage>
        <taxon>Bacteria</taxon>
        <taxon>Bacillati</taxon>
        <taxon>Actinomycetota</taxon>
        <taxon>Actinomycetes</taxon>
        <taxon>Micrococcales</taxon>
        <taxon>Intrasporangiaceae</taxon>
        <taxon>Intrasporangium</taxon>
    </lineage>
</organism>
<dbReference type="EC" id="2.3.2.6" evidence="4"/>
<dbReference type="Pfam" id="PF03588">
    <property type="entry name" value="Leu_Phe_trans"/>
    <property type="match status" value="1"/>
</dbReference>
<evidence type="ECO:0000256" key="4">
    <source>
        <dbReference type="HAMAP-Rule" id="MF_00688"/>
    </source>
</evidence>
<dbReference type="Gene3D" id="3.30.70.3550">
    <property type="entry name" value="Leucyl/phenylalanyl-tRNA-protein transferase, N-terminal domain"/>
    <property type="match status" value="1"/>
</dbReference>
<name>E6SCC4_INTC7</name>
<dbReference type="Gene3D" id="3.40.630.70">
    <property type="entry name" value="Leucyl/phenylalanyl-tRNA-protein transferase, C-terminal domain"/>
    <property type="match status" value="1"/>
</dbReference>
<comment type="catalytic activity">
    <reaction evidence="4">
        <text>N-terminal L-arginyl-[protein] + L-leucyl-tRNA(Leu) = N-terminal L-leucyl-L-arginyl-[protein] + tRNA(Leu) + H(+)</text>
        <dbReference type="Rhea" id="RHEA:50416"/>
        <dbReference type="Rhea" id="RHEA-COMP:9613"/>
        <dbReference type="Rhea" id="RHEA-COMP:9622"/>
        <dbReference type="Rhea" id="RHEA-COMP:12672"/>
        <dbReference type="Rhea" id="RHEA-COMP:12673"/>
        <dbReference type="ChEBI" id="CHEBI:15378"/>
        <dbReference type="ChEBI" id="CHEBI:64719"/>
        <dbReference type="ChEBI" id="CHEBI:78442"/>
        <dbReference type="ChEBI" id="CHEBI:78494"/>
        <dbReference type="ChEBI" id="CHEBI:133044"/>
        <dbReference type="EC" id="2.3.2.6"/>
    </reaction>
</comment>
<dbReference type="InterPro" id="IPR016181">
    <property type="entry name" value="Acyl_CoA_acyltransferase"/>
</dbReference>
<comment type="subcellular location">
    <subcellularLocation>
        <location evidence="4">Cytoplasm</location>
    </subcellularLocation>
</comment>
<dbReference type="GO" id="GO:0005737">
    <property type="term" value="C:cytoplasm"/>
    <property type="evidence" value="ECO:0007669"/>
    <property type="project" value="UniProtKB-SubCell"/>
</dbReference>
<dbReference type="Proteomes" id="UP000008914">
    <property type="component" value="Chromosome"/>
</dbReference>
<dbReference type="HOGENOM" id="CLU_075045_0_1_11"/>
<comment type="function">
    <text evidence="4">Functions in the N-end rule pathway of protein degradation where it conjugates Leu, Phe and, less efficiently, Met from aminoacyl-tRNAs to the N-termini of proteins containing an N-terminal arginine or lysine.</text>
</comment>
<dbReference type="InterPro" id="IPR042221">
    <property type="entry name" value="Leu/Phe-tRNA_Trfase_N"/>
</dbReference>
<dbReference type="InterPro" id="IPR042203">
    <property type="entry name" value="Leu/Phe-tRNA_Trfase_C"/>
</dbReference>
<comment type="catalytic activity">
    <reaction evidence="4">
        <text>L-phenylalanyl-tRNA(Phe) + an N-terminal L-alpha-aminoacyl-[protein] = an N-terminal L-phenylalanyl-L-alpha-aminoacyl-[protein] + tRNA(Phe)</text>
        <dbReference type="Rhea" id="RHEA:43632"/>
        <dbReference type="Rhea" id="RHEA-COMP:9668"/>
        <dbReference type="Rhea" id="RHEA-COMP:9699"/>
        <dbReference type="Rhea" id="RHEA-COMP:10636"/>
        <dbReference type="Rhea" id="RHEA-COMP:10637"/>
        <dbReference type="ChEBI" id="CHEBI:78442"/>
        <dbReference type="ChEBI" id="CHEBI:78531"/>
        <dbReference type="ChEBI" id="CHEBI:78597"/>
        <dbReference type="ChEBI" id="CHEBI:83561"/>
        <dbReference type="EC" id="2.3.2.6"/>
    </reaction>
</comment>
<dbReference type="GO" id="GO:0008914">
    <property type="term" value="F:leucyl-tRNA--protein transferase activity"/>
    <property type="evidence" value="ECO:0007669"/>
    <property type="project" value="UniProtKB-UniRule"/>
</dbReference>
<keyword evidence="1 4" id="KW-0963">Cytoplasm</keyword>
<evidence type="ECO:0000256" key="3">
    <source>
        <dbReference type="ARBA" id="ARBA00023315"/>
    </source>
</evidence>
<evidence type="ECO:0000256" key="1">
    <source>
        <dbReference type="ARBA" id="ARBA00022490"/>
    </source>
</evidence>
<dbReference type="PANTHER" id="PTHR30098">
    <property type="entry name" value="LEUCYL/PHENYLALANYL-TRNA--PROTEIN TRANSFERASE"/>
    <property type="match status" value="1"/>
</dbReference>